<dbReference type="KEGG" id="acan:ACA1_382350"/>
<accession>L8GXF7</accession>
<feature type="region of interest" description="Disordered" evidence="2">
    <location>
        <begin position="323"/>
        <end position="352"/>
    </location>
</feature>
<keyword evidence="5" id="KW-1185">Reference proteome</keyword>
<protein>
    <submittedName>
        <fullName evidence="4">RFX DNAbinding domain containing protein</fullName>
    </submittedName>
</protein>
<dbReference type="Pfam" id="PF02257">
    <property type="entry name" value="RFX_DNA_binding"/>
    <property type="match status" value="1"/>
</dbReference>
<feature type="compositionally biased region" description="Low complexity" evidence="2">
    <location>
        <begin position="496"/>
        <end position="509"/>
    </location>
</feature>
<dbReference type="PANTHER" id="PTHR12619">
    <property type="entry name" value="RFX TRANSCRIPTION FACTOR FAMILY"/>
    <property type="match status" value="1"/>
</dbReference>
<evidence type="ECO:0000259" key="3">
    <source>
        <dbReference type="PROSITE" id="PS51526"/>
    </source>
</evidence>
<keyword evidence="1" id="KW-0238">DNA-binding</keyword>
<feature type="compositionally biased region" description="Low complexity" evidence="2">
    <location>
        <begin position="443"/>
        <end position="457"/>
    </location>
</feature>
<feature type="compositionally biased region" description="Acidic residues" evidence="2">
    <location>
        <begin position="118"/>
        <end position="133"/>
    </location>
</feature>
<evidence type="ECO:0000256" key="1">
    <source>
        <dbReference type="ARBA" id="ARBA00023125"/>
    </source>
</evidence>
<sequence length="544" mass="59807">MRRLAQKKKCLQHRALIVAWLRVNYCLRASGSIAKRDVFVHYIELCRANRIQPSSAASFGKILKMAFPTVKCNRVGPRGASKHHYRGLVLRDTYQLSLENVEPISDAAIAEMMRNMEDNDNNDDDDDDDDDTTGGDAHSAVKSESSGSAYASPTQQQQQQPPHSYLSSSSSPSPSPPPYNGYAAQFMPPPPAAYAAYPPLPPALSAAIKPAYMLPPPSQPQNQHYMAPHDLKKAESFSWISPDMHESRSTACAQQPPSQAAYREWAEKRDLVEFCERNFQSLYDTILRFNCGEGKDQVLTHVAEAWKNLRQYTQHMNLFPEAPTSTSAAAKAKQAGGTGDYAQGEGKRDQEERYNQLGNDYDELKRKAMLDVGYSSSSMLPHHHQQFHQPLSAYQHHQQAQQQQQQQQHNSKRPYTSSSPQSSHGGSDHYAAAAPPALPPPSSSSSTTTGSTPPLVSFSGSSSSLSLSWLNSLPFSVNNSQYQQSQPTHYTSYHRTTTAGGAGPNAAAASSYQLPSFAASAEGGNRGGLEGLEYRSFEWKGAFE</sequence>
<dbReference type="EMBL" id="KB007982">
    <property type="protein sequence ID" value="ELR16766.1"/>
    <property type="molecule type" value="Genomic_DNA"/>
</dbReference>
<feature type="compositionally biased region" description="Polar residues" evidence="2">
    <location>
        <begin position="142"/>
        <end position="151"/>
    </location>
</feature>
<feature type="compositionally biased region" description="Low complexity" evidence="2">
    <location>
        <begin position="417"/>
        <end position="435"/>
    </location>
</feature>
<dbReference type="InterPro" id="IPR039779">
    <property type="entry name" value="RFX-like"/>
</dbReference>
<dbReference type="GeneID" id="14917481"/>
<evidence type="ECO:0000313" key="4">
    <source>
        <dbReference type="EMBL" id="ELR16766.1"/>
    </source>
</evidence>
<dbReference type="VEuPathDB" id="AmoebaDB:ACA1_382350"/>
<dbReference type="GO" id="GO:0000978">
    <property type="term" value="F:RNA polymerase II cis-regulatory region sequence-specific DNA binding"/>
    <property type="evidence" value="ECO:0007669"/>
    <property type="project" value="TreeGrafter"/>
</dbReference>
<evidence type="ECO:0000256" key="2">
    <source>
        <dbReference type="SAM" id="MobiDB-lite"/>
    </source>
</evidence>
<feature type="region of interest" description="Disordered" evidence="2">
    <location>
        <begin position="486"/>
        <end position="509"/>
    </location>
</feature>
<dbReference type="Proteomes" id="UP000011083">
    <property type="component" value="Unassembled WGS sequence"/>
</dbReference>
<evidence type="ECO:0000313" key="5">
    <source>
        <dbReference type="Proteomes" id="UP000011083"/>
    </source>
</evidence>
<dbReference type="InterPro" id="IPR003150">
    <property type="entry name" value="DNA-bd_RFX"/>
</dbReference>
<gene>
    <name evidence="4" type="ORF">ACA1_382350</name>
</gene>
<feature type="compositionally biased region" description="Polar residues" evidence="2">
    <location>
        <begin position="486"/>
        <end position="495"/>
    </location>
</feature>
<dbReference type="SUPFAM" id="SSF46785">
    <property type="entry name" value="Winged helix' DNA-binding domain"/>
    <property type="match status" value="1"/>
</dbReference>
<feature type="region of interest" description="Disordered" evidence="2">
    <location>
        <begin position="376"/>
        <end position="457"/>
    </location>
</feature>
<dbReference type="InterPro" id="IPR036388">
    <property type="entry name" value="WH-like_DNA-bd_sf"/>
</dbReference>
<dbReference type="OrthoDB" id="10056949at2759"/>
<dbReference type="Gene3D" id="1.10.10.10">
    <property type="entry name" value="Winged helix-like DNA-binding domain superfamily/Winged helix DNA-binding domain"/>
    <property type="match status" value="1"/>
</dbReference>
<dbReference type="InterPro" id="IPR036390">
    <property type="entry name" value="WH_DNA-bd_sf"/>
</dbReference>
<dbReference type="PANTHER" id="PTHR12619:SF5">
    <property type="entry name" value="TRANSCRIPTION FACTOR RFX4"/>
    <property type="match status" value="1"/>
</dbReference>
<organism evidence="4 5">
    <name type="scientific">Acanthamoeba castellanii (strain ATCC 30010 / Neff)</name>
    <dbReference type="NCBI Taxonomy" id="1257118"/>
    <lineage>
        <taxon>Eukaryota</taxon>
        <taxon>Amoebozoa</taxon>
        <taxon>Discosea</taxon>
        <taxon>Longamoebia</taxon>
        <taxon>Centramoebida</taxon>
        <taxon>Acanthamoebidae</taxon>
        <taxon>Acanthamoeba</taxon>
    </lineage>
</organism>
<feature type="compositionally biased region" description="Low complexity" evidence="2">
    <location>
        <begin position="395"/>
        <end position="409"/>
    </location>
</feature>
<dbReference type="AlphaFoldDB" id="L8GXF7"/>
<reference evidence="4 5" key="1">
    <citation type="journal article" date="2013" name="Genome Biol.">
        <title>Genome of Acanthamoeba castellanii highlights extensive lateral gene transfer and early evolution of tyrosine kinase signaling.</title>
        <authorList>
            <person name="Clarke M."/>
            <person name="Lohan A.J."/>
            <person name="Liu B."/>
            <person name="Lagkouvardos I."/>
            <person name="Roy S."/>
            <person name="Zafar N."/>
            <person name="Bertelli C."/>
            <person name="Schilde C."/>
            <person name="Kianianmomeni A."/>
            <person name="Burglin T.R."/>
            <person name="Frech C."/>
            <person name="Turcotte B."/>
            <person name="Kopec K.O."/>
            <person name="Synnott J.M."/>
            <person name="Choo C."/>
            <person name="Paponov I."/>
            <person name="Finkler A."/>
            <person name="Soon Heng Tan C."/>
            <person name="Hutchins A.P."/>
            <person name="Weinmeier T."/>
            <person name="Rattei T."/>
            <person name="Chu J.S."/>
            <person name="Gimenez G."/>
            <person name="Irimia M."/>
            <person name="Rigden D.J."/>
            <person name="Fitzpatrick D.A."/>
            <person name="Lorenzo-Morales J."/>
            <person name="Bateman A."/>
            <person name="Chiu C.H."/>
            <person name="Tang P."/>
            <person name="Hegemann P."/>
            <person name="Fromm H."/>
            <person name="Raoult D."/>
            <person name="Greub G."/>
            <person name="Miranda-Saavedra D."/>
            <person name="Chen N."/>
            <person name="Nash P."/>
            <person name="Ginger M.L."/>
            <person name="Horn M."/>
            <person name="Schaap P."/>
            <person name="Caler L."/>
            <person name="Loftus B."/>
        </authorList>
    </citation>
    <scope>NUCLEOTIDE SEQUENCE [LARGE SCALE GENOMIC DNA]</scope>
    <source>
        <strain evidence="4 5">Neff</strain>
    </source>
</reference>
<dbReference type="GO" id="GO:0000981">
    <property type="term" value="F:DNA-binding transcription factor activity, RNA polymerase II-specific"/>
    <property type="evidence" value="ECO:0007669"/>
    <property type="project" value="TreeGrafter"/>
</dbReference>
<proteinExistence type="predicted"/>
<feature type="compositionally biased region" description="Low complexity" evidence="2">
    <location>
        <begin position="152"/>
        <end position="172"/>
    </location>
</feature>
<name>L8GXF7_ACACF</name>
<feature type="region of interest" description="Disordered" evidence="2">
    <location>
        <begin position="117"/>
        <end position="184"/>
    </location>
</feature>
<dbReference type="RefSeq" id="XP_004338779.1">
    <property type="nucleotide sequence ID" value="XM_004338731.1"/>
</dbReference>
<feature type="domain" description="RFX-type winged-helix" evidence="3">
    <location>
        <begin position="17"/>
        <end position="92"/>
    </location>
</feature>
<dbReference type="PROSITE" id="PS51526">
    <property type="entry name" value="RFX_DBD"/>
    <property type="match status" value="1"/>
</dbReference>
<feature type="compositionally biased region" description="Low complexity" evidence="2">
    <location>
        <begin position="323"/>
        <end position="335"/>
    </location>
</feature>